<reference evidence="1 2" key="1">
    <citation type="submission" date="2019-03" db="EMBL/GenBank/DDBJ databases">
        <title>The genome sequence of a newly discovered highly antifungal drug resistant Aspergillus species, Aspergillus tanneri NIH 1004.</title>
        <authorList>
            <person name="Mounaud S."/>
            <person name="Singh I."/>
            <person name="Joardar V."/>
            <person name="Pakala S."/>
            <person name="Pakala S."/>
            <person name="Venepally P."/>
            <person name="Hoover J."/>
            <person name="Nierman W."/>
            <person name="Chung J."/>
            <person name="Losada L."/>
        </authorList>
    </citation>
    <scope>NUCLEOTIDE SEQUENCE [LARGE SCALE GENOMIC DNA]</scope>
    <source>
        <strain evidence="1 2">NIH1004</strain>
    </source>
</reference>
<gene>
    <name evidence="1" type="ORF">EYZ11_006297</name>
</gene>
<comment type="caution">
    <text evidence="1">The sequence shown here is derived from an EMBL/GenBank/DDBJ whole genome shotgun (WGS) entry which is preliminary data.</text>
</comment>
<accession>A0A4S3JFU1</accession>
<protein>
    <submittedName>
        <fullName evidence="1">Uncharacterized protein</fullName>
    </submittedName>
</protein>
<evidence type="ECO:0000313" key="2">
    <source>
        <dbReference type="Proteomes" id="UP000308092"/>
    </source>
</evidence>
<keyword evidence="2" id="KW-1185">Reference proteome</keyword>
<dbReference type="VEuPathDB" id="FungiDB:EYZ11_006297"/>
<sequence length="39" mass="4384">MATVKADPVFALPPQEKRAWVAILPTFPQQLVVSWTSPY</sequence>
<organism evidence="1 2">
    <name type="scientific">Aspergillus tanneri</name>
    <dbReference type="NCBI Taxonomy" id="1220188"/>
    <lineage>
        <taxon>Eukaryota</taxon>
        <taxon>Fungi</taxon>
        <taxon>Dikarya</taxon>
        <taxon>Ascomycota</taxon>
        <taxon>Pezizomycotina</taxon>
        <taxon>Eurotiomycetes</taxon>
        <taxon>Eurotiomycetidae</taxon>
        <taxon>Eurotiales</taxon>
        <taxon>Aspergillaceae</taxon>
        <taxon>Aspergillus</taxon>
        <taxon>Aspergillus subgen. Circumdati</taxon>
    </lineage>
</organism>
<evidence type="ECO:0000313" key="1">
    <source>
        <dbReference type="EMBL" id="THC94246.1"/>
    </source>
</evidence>
<dbReference type="Proteomes" id="UP000308092">
    <property type="component" value="Unassembled WGS sequence"/>
</dbReference>
<dbReference type="AlphaFoldDB" id="A0A4S3JFU1"/>
<name>A0A4S3JFU1_9EURO</name>
<proteinExistence type="predicted"/>
<dbReference type="EMBL" id="SOSA01000219">
    <property type="protein sequence ID" value="THC94246.1"/>
    <property type="molecule type" value="Genomic_DNA"/>
</dbReference>